<name>A0A914UZY8_9BILA</name>
<evidence type="ECO:0000256" key="1">
    <source>
        <dbReference type="SAM" id="SignalP"/>
    </source>
</evidence>
<feature type="chain" id="PRO_5037504187" evidence="1">
    <location>
        <begin position="19"/>
        <end position="146"/>
    </location>
</feature>
<sequence>MLALWLMVFSYLARFELTRKILQTFPDQCSFNMFKESGPTKEQMDQASYVYWFVGTGWETKLADPKEQHKEEPNAKIFIRCEGPGGPYLTTCGCVLSAAFTILQDRDALPSTGGVYTSAAAFDSGTKIYERLEQFGITFRIVDSAQ</sequence>
<accession>A0A914UZY8</accession>
<dbReference type="GO" id="GO:0005739">
    <property type="term" value="C:mitochondrion"/>
    <property type="evidence" value="ECO:0007669"/>
    <property type="project" value="TreeGrafter"/>
</dbReference>
<dbReference type="GO" id="GO:0009247">
    <property type="term" value="P:glycolipid biosynthetic process"/>
    <property type="evidence" value="ECO:0007669"/>
    <property type="project" value="TreeGrafter"/>
</dbReference>
<proteinExistence type="predicted"/>
<dbReference type="Proteomes" id="UP000887566">
    <property type="component" value="Unplaced"/>
</dbReference>
<protein>
    <submittedName>
        <fullName evidence="3">Saccharopine dehydrogenase</fullName>
    </submittedName>
</protein>
<dbReference type="WBParaSite" id="PSAMB.scaffold14037size2027.g35817.t1">
    <property type="protein sequence ID" value="PSAMB.scaffold14037size2027.g35817.t1"/>
    <property type="gene ID" value="PSAMB.scaffold14037size2027.g35817"/>
</dbReference>
<evidence type="ECO:0000313" key="3">
    <source>
        <dbReference type="WBParaSite" id="PSAMB.scaffold14037size2027.g35817.t1"/>
    </source>
</evidence>
<keyword evidence="2" id="KW-1185">Reference proteome</keyword>
<dbReference type="GO" id="GO:0005811">
    <property type="term" value="C:lipid droplet"/>
    <property type="evidence" value="ECO:0007669"/>
    <property type="project" value="TreeGrafter"/>
</dbReference>
<dbReference type="GO" id="GO:0005886">
    <property type="term" value="C:plasma membrane"/>
    <property type="evidence" value="ECO:0007669"/>
    <property type="project" value="TreeGrafter"/>
</dbReference>
<organism evidence="2 3">
    <name type="scientific">Plectus sambesii</name>
    <dbReference type="NCBI Taxonomy" id="2011161"/>
    <lineage>
        <taxon>Eukaryota</taxon>
        <taxon>Metazoa</taxon>
        <taxon>Ecdysozoa</taxon>
        <taxon>Nematoda</taxon>
        <taxon>Chromadorea</taxon>
        <taxon>Plectida</taxon>
        <taxon>Plectina</taxon>
        <taxon>Plectoidea</taxon>
        <taxon>Plectidae</taxon>
        <taxon>Plectus</taxon>
    </lineage>
</organism>
<dbReference type="PANTHER" id="PTHR12286:SF5">
    <property type="entry name" value="SACCHAROPINE DEHYDROGENASE-LIKE OXIDOREDUCTASE"/>
    <property type="match status" value="1"/>
</dbReference>
<evidence type="ECO:0000313" key="2">
    <source>
        <dbReference type="Proteomes" id="UP000887566"/>
    </source>
</evidence>
<dbReference type="AlphaFoldDB" id="A0A914UZY8"/>
<dbReference type="InterPro" id="IPR051276">
    <property type="entry name" value="Saccharopine_DH-like_oxidrdct"/>
</dbReference>
<feature type="signal peptide" evidence="1">
    <location>
        <begin position="1"/>
        <end position="18"/>
    </location>
</feature>
<keyword evidence="1" id="KW-0732">Signal</keyword>
<reference evidence="3" key="1">
    <citation type="submission" date="2022-11" db="UniProtKB">
        <authorList>
            <consortium name="WormBaseParasite"/>
        </authorList>
    </citation>
    <scope>IDENTIFICATION</scope>
</reference>
<dbReference type="PANTHER" id="PTHR12286">
    <property type="entry name" value="SACCHAROPINE DEHYDROGENASE-LIKE OXIDOREDUCTASE"/>
    <property type="match status" value="1"/>
</dbReference>